<evidence type="ECO:0000313" key="1">
    <source>
        <dbReference type="EMBL" id="VUZ56759.1"/>
    </source>
</evidence>
<feature type="non-terminal residue" evidence="1">
    <location>
        <position position="1"/>
    </location>
</feature>
<feature type="non-terminal residue" evidence="1">
    <location>
        <position position="111"/>
    </location>
</feature>
<dbReference type="Proteomes" id="UP000321570">
    <property type="component" value="Unassembled WGS sequence"/>
</dbReference>
<name>A0A564ZBK7_HYMDI</name>
<dbReference type="AlphaFoldDB" id="A0A564ZBK7"/>
<protein>
    <submittedName>
        <fullName evidence="1">Uncharacterized protein</fullName>
    </submittedName>
</protein>
<keyword evidence="2" id="KW-1185">Reference proteome</keyword>
<dbReference type="EMBL" id="CABIJS010000708">
    <property type="protein sequence ID" value="VUZ56759.1"/>
    <property type="molecule type" value="Genomic_DNA"/>
</dbReference>
<gene>
    <name evidence="1" type="ORF">WMSIL1_LOCUS14511</name>
</gene>
<proteinExistence type="predicted"/>
<evidence type="ECO:0000313" key="2">
    <source>
        <dbReference type="Proteomes" id="UP000321570"/>
    </source>
</evidence>
<organism evidence="1 2">
    <name type="scientific">Hymenolepis diminuta</name>
    <name type="common">Rat tapeworm</name>
    <dbReference type="NCBI Taxonomy" id="6216"/>
    <lineage>
        <taxon>Eukaryota</taxon>
        <taxon>Metazoa</taxon>
        <taxon>Spiralia</taxon>
        <taxon>Lophotrochozoa</taxon>
        <taxon>Platyhelminthes</taxon>
        <taxon>Cestoda</taxon>
        <taxon>Eucestoda</taxon>
        <taxon>Cyclophyllidea</taxon>
        <taxon>Hymenolepididae</taxon>
        <taxon>Hymenolepis</taxon>
    </lineage>
</organism>
<sequence>ALLKDKFSVFIRFVDTFLPQINAVKGFSSRTIFVGKYITYLLRQLNINNEFDRKIFKDLYEPWVCCVSGLLCSDDRVHNQIGRNLCCELWDFTIGPLKAAFSMLTSIENIE</sequence>
<accession>A0A564ZBK7</accession>
<reference evidence="1 2" key="1">
    <citation type="submission" date="2019-07" db="EMBL/GenBank/DDBJ databases">
        <authorList>
            <person name="Jastrzebski P J."/>
            <person name="Paukszto L."/>
            <person name="Jastrzebski P J."/>
        </authorList>
    </citation>
    <scope>NUCLEOTIDE SEQUENCE [LARGE SCALE GENOMIC DNA]</scope>
    <source>
        <strain evidence="1 2">WMS-il1</strain>
    </source>
</reference>